<dbReference type="EMBL" id="BAAAIE010000139">
    <property type="protein sequence ID" value="GAA1002057.1"/>
    <property type="molecule type" value="Genomic_DNA"/>
</dbReference>
<evidence type="ECO:0000256" key="1">
    <source>
        <dbReference type="SAM" id="MobiDB-lite"/>
    </source>
</evidence>
<evidence type="ECO:0000313" key="2">
    <source>
        <dbReference type="EMBL" id="GAA1002057.1"/>
    </source>
</evidence>
<proteinExistence type="predicted"/>
<protein>
    <submittedName>
        <fullName evidence="2">Uncharacterized protein</fullName>
    </submittedName>
</protein>
<accession>A0ABN1SQT6</accession>
<feature type="region of interest" description="Disordered" evidence="1">
    <location>
        <begin position="33"/>
        <end position="61"/>
    </location>
</feature>
<name>A0ABN1SQT6_9ACTN</name>
<keyword evidence="3" id="KW-1185">Reference proteome</keyword>
<comment type="caution">
    <text evidence="2">The sequence shown here is derived from an EMBL/GenBank/DDBJ whole genome shotgun (WGS) entry which is preliminary data.</text>
</comment>
<evidence type="ECO:0000313" key="3">
    <source>
        <dbReference type="Proteomes" id="UP001500033"/>
    </source>
</evidence>
<feature type="compositionally biased region" description="Basic and acidic residues" evidence="1">
    <location>
        <begin position="33"/>
        <end position="50"/>
    </location>
</feature>
<dbReference type="Proteomes" id="UP001500033">
    <property type="component" value="Unassembled WGS sequence"/>
</dbReference>
<gene>
    <name evidence="2" type="ORF">GCM10009576_093920</name>
</gene>
<organism evidence="2 3">
    <name type="scientific">Streptomyces rhizosphaericus</name>
    <dbReference type="NCBI Taxonomy" id="114699"/>
    <lineage>
        <taxon>Bacteria</taxon>
        <taxon>Bacillati</taxon>
        <taxon>Actinomycetota</taxon>
        <taxon>Actinomycetes</taxon>
        <taxon>Kitasatosporales</taxon>
        <taxon>Streptomycetaceae</taxon>
        <taxon>Streptomyces</taxon>
        <taxon>Streptomyces violaceusniger group</taxon>
    </lineage>
</organism>
<reference evidence="2 3" key="1">
    <citation type="journal article" date="2019" name="Int. J. Syst. Evol. Microbiol.">
        <title>The Global Catalogue of Microorganisms (GCM) 10K type strain sequencing project: providing services to taxonomists for standard genome sequencing and annotation.</title>
        <authorList>
            <consortium name="The Broad Institute Genomics Platform"/>
            <consortium name="The Broad Institute Genome Sequencing Center for Infectious Disease"/>
            <person name="Wu L."/>
            <person name="Ma J."/>
        </authorList>
    </citation>
    <scope>NUCLEOTIDE SEQUENCE [LARGE SCALE GENOMIC DNA]</scope>
    <source>
        <strain evidence="2 3">JCM 11445</strain>
    </source>
</reference>
<sequence>MGDLASLRAKHLLKPVGTKGQIAIISNDGIPSREDLHVRPDRPRLRDRGARGAAAGRGAGLPVRPPAVASVLVGARSAARTRDAAALYTHPIPAALWDELRAEGLLPTRVPGEFGNGV</sequence>
<feature type="compositionally biased region" description="Low complexity" evidence="1">
    <location>
        <begin position="51"/>
        <end position="61"/>
    </location>
</feature>